<gene>
    <name evidence="4" type="ORF">CVT24_006387</name>
</gene>
<accession>A0A409WI46</accession>
<dbReference type="SUPFAM" id="SSF56219">
    <property type="entry name" value="DNase I-like"/>
    <property type="match status" value="1"/>
</dbReference>
<dbReference type="Gene3D" id="3.60.10.10">
    <property type="entry name" value="Endonuclease/exonuclease/phosphatase"/>
    <property type="match status" value="1"/>
</dbReference>
<dbReference type="EMBL" id="NHTK01005476">
    <property type="protein sequence ID" value="PPQ78110.1"/>
    <property type="molecule type" value="Genomic_DNA"/>
</dbReference>
<feature type="region of interest" description="Disordered" evidence="2">
    <location>
        <begin position="1051"/>
        <end position="1090"/>
    </location>
</feature>
<evidence type="ECO:0000313" key="4">
    <source>
        <dbReference type="EMBL" id="PPQ78110.1"/>
    </source>
</evidence>
<feature type="compositionally biased region" description="Basic and acidic residues" evidence="2">
    <location>
        <begin position="1060"/>
        <end position="1076"/>
    </location>
</feature>
<evidence type="ECO:0000259" key="3">
    <source>
        <dbReference type="PROSITE" id="PS50878"/>
    </source>
</evidence>
<evidence type="ECO:0000256" key="2">
    <source>
        <dbReference type="SAM" id="MobiDB-lite"/>
    </source>
</evidence>
<dbReference type="CDD" id="cd01650">
    <property type="entry name" value="RT_nLTR_like"/>
    <property type="match status" value="1"/>
</dbReference>
<proteinExistence type="predicted"/>
<dbReference type="InParanoid" id="A0A409WI46"/>
<keyword evidence="5" id="KW-1185">Reference proteome</keyword>
<evidence type="ECO:0000256" key="1">
    <source>
        <dbReference type="SAM" id="Coils"/>
    </source>
</evidence>
<dbReference type="STRING" id="181874.A0A409WI46"/>
<dbReference type="InterPro" id="IPR005135">
    <property type="entry name" value="Endo/exonuclease/phosphatase"/>
</dbReference>
<dbReference type="InterPro" id="IPR043502">
    <property type="entry name" value="DNA/RNA_pol_sf"/>
</dbReference>
<name>A0A409WI46_9AGAR</name>
<feature type="domain" description="Reverse transcriptase" evidence="3">
    <location>
        <begin position="507"/>
        <end position="794"/>
    </location>
</feature>
<dbReference type="PANTHER" id="PTHR31635:SF196">
    <property type="entry name" value="REVERSE TRANSCRIPTASE DOMAIN-CONTAINING PROTEIN-RELATED"/>
    <property type="match status" value="1"/>
</dbReference>
<dbReference type="InterPro" id="IPR036691">
    <property type="entry name" value="Endo/exonu/phosph_ase_sf"/>
</dbReference>
<dbReference type="PROSITE" id="PS50878">
    <property type="entry name" value="RT_POL"/>
    <property type="match status" value="1"/>
</dbReference>
<dbReference type="SUPFAM" id="SSF56672">
    <property type="entry name" value="DNA/RNA polymerases"/>
    <property type="match status" value="1"/>
</dbReference>
<dbReference type="OrthoDB" id="2799478at2759"/>
<organism evidence="4 5">
    <name type="scientific">Panaeolus cyanescens</name>
    <dbReference type="NCBI Taxonomy" id="181874"/>
    <lineage>
        <taxon>Eukaryota</taxon>
        <taxon>Fungi</taxon>
        <taxon>Dikarya</taxon>
        <taxon>Basidiomycota</taxon>
        <taxon>Agaricomycotina</taxon>
        <taxon>Agaricomycetes</taxon>
        <taxon>Agaricomycetidae</taxon>
        <taxon>Agaricales</taxon>
        <taxon>Agaricineae</taxon>
        <taxon>Galeropsidaceae</taxon>
        <taxon>Panaeolus</taxon>
    </lineage>
</organism>
<reference evidence="4 5" key="1">
    <citation type="journal article" date="2018" name="Evol. Lett.">
        <title>Horizontal gene cluster transfer increased hallucinogenic mushroom diversity.</title>
        <authorList>
            <person name="Reynolds H.T."/>
            <person name="Vijayakumar V."/>
            <person name="Gluck-Thaler E."/>
            <person name="Korotkin H.B."/>
            <person name="Matheny P.B."/>
            <person name="Slot J.C."/>
        </authorList>
    </citation>
    <scope>NUCLEOTIDE SEQUENCE [LARGE SCALE GENOMIC DNA]</scope>
    <source>
        <strain evidence="4 5">2629</strain>
    </source>
</reference>
<dbReference type="Proteomes" id="UP000284842">
    <property type="component" value="Unassembled WGS sequence"/>
</dbReference>
<sequence length="1552" mass="178368">MVTLMRKERIAIMACQETHITDGNVDAVQQANPKVTIIHSGSRTNAAGVAFVLNNDLVKPKEIVHTELIVGRAARLRVCLEDDFGLDMINVYSPNEAARKKDFYKELKGKLCNQVDMSEPILMGDFNVVMEEIDRSPMHGDQADVVQELEGLLGQHRWIDGWREHNKDKLDYTYYQKGSASMSRIDRIYTNKDLATYAFNWGIIDSADLSDHLIMSVEIMKKFMPFIGKGTWKLGTSLLEDRRYMNIVRGLLREAEKDIKELRAVNEVGIQKRWNTLKRDVRSETQEYQREKRRELTREKRNLENALACQLSELKKERTRGSNVRLRERIKQTRKRLQERSRSHIDKLRREAKANYLVEGERCTKYWFNLNKEKYKKQIIYGLIDEKDRLQLKTTDMNKVATKYHRELQARPEMTAGRRAAVNVMKGGITRVLDHDQKEMLERGIGAEEVIEALKQAANGSSPGADGITYEFYKKWAEKPKTGEREDKPDIVGMLTAVYEEIERVGIIENKKDDSGHFADGVMCLLYKKNDKRKVENYRPITLLNTDYKLYTKTLTNRLNQVAGTILHENQAGFVPGRSLYDHTRNTHVAIDYCEIMEVNGCIVALDQEKAYDKIDHDYLWEVLEGFGFPEAFRNKVKELYKDTTKRILVNGVIGEHIEVKRGVHQGDPLSCLLYDIAIEPLAERLRSSGLEGIQAGNNIEKLLVNLFADDTLVYLGEGDSLEELNSIIEVFCTASTAKFNLQKTEYLPVGTKEWRTKVVEEQAFNGTAFQEGTRVVKDGDAMRTLGVWVGNGVTVTDKWDKILEKQKKIMKEWAKCHLSFRGKELVIKALVQSRAVFAATVDGIDDATVEKMVKQYKSFLWDGKKALMKWETVIRPRKQGGLNMPDLKTRIEAIEIMWIKRWQRSEGRPPWAEMMEDILFRNAKGSAVMHKRNQGHWILQDWDIKKIGNKNIPVMMESLIRTARKYNISFQPLRMTERMRRDLPLFHSISIKGMKHQLGKKPAGCLSRGHRIRTLGALVDSLEGPQPRNVCRKKECKKMANRLGELLPEYVDPRQTTPEPERSHGVEMSPDTRTENRKRRRSAICDADYRDDGRPLDAVRIGQREPGAKSMTEHDFKRRRQVEPLARVEEEVVIDRKEVLAGVALRNEGYDSGTAAIAIGIDGATFTQRVTGPVHRERILVLAIIKAIQMVGNNMPVMIRTRSGKAVQMAAEGMQLAEDVNWVGVENKDEWRQVLRLVRARNARTEIELVTKEHPLDGPLRGVEQEAKDNLARDEPAEDLMDTSDDKWDKKGARLQALTQRTAYAMIIEGMDNDVLTEITKNNIATTQDAIEEVTGRRPEEESIWNGTALMRNKKIADFVWKMVHQRIRCGKYFRNIPTMVESEFCSCAQTESIEHILCECATNGNGEMWDYMQEVWEKTHPHVGWVRPSGRLIRGIGAVEVAPKDLIHIHEMYRLMVGTAAWCIWKERNNRVFNGEPCDVNRIKNMWHKEMKEQAWADNARIKKLGAGNKKTKFIAKVQRFWCNNGALATMDGGQLRDGDILRLEYMHDV</sequence>
<dbReference type="Pfam" id="PF00078">
    <property type="entry name" value="RVT_1"/>
    <property type="match status" value="1"/>
</dbReference>
<dbReference type="PANTHER" id="PTHR31635">
    <property type="entry name" value="REVERSE TRANSCRIPTASE DOMAIN-CONTAINING PROTEIN-RELATED"/>
    <property type="match status" value="1"/>
</dbReference>
<protein>
    <recommendedName>
        <fullName evidence="3">Reverse transcriptase domain-containing protein</fullName>
    </recommendedName>
</protein>
<keyword evidence="1" id="KW-0175">Coiled coil</keyword>
<dbReference type="GO" id="GO:0003824">
    <property type="term" value="F:catalytic activity"/>
    <property type="evidence" value="ECO:0007669"/>
    <property type="project" value="InterPro"/>
</dbReference>
<comment type="caution">
    <text evidence="4">The sequence shown here is derived from an EMBL/GenBank/DDBJ whole genome shotgun (WGS) entry which is preliminary data.</text>
</comment>
<feature type="coiled-coil region" evidence="1">
    <location>
        <begin position="245"/>
        <end position="320"/>
    </location>
</feature>
<evidence type="ECO:0000313" key="5">
    <source>
        <dbReference type="Proteomes" id="UP000284842"/>
    </source>
</evidence>
<dbReference type="InterPro" id="IPR000477">
    <property type="entry name" value="RT_dom"/>
</dbReference>
<dbReference type="Pfam" id="PF03372">
    <property type="entry name" value="Exo_endo_phos"/>
    <property type="match status" value="1"/>
</dbReference>